<sequence>MRFLLSLKFTTIFVPSKKLKMFSKIIVHRVGNKINGESLILSQEELQLDEGMAELLENYFLGSFKSEETYQFYSDSYLVNNPVYSAVSEIFEDKAKFLWESENIAKHLFEAAENPRVQGGELFIVYFEGEEAGGEKVDKIGIFKTEKRDSFLKIFPQNETFELEKDQGISLSKIDKAALIYNNGKESGYVLSVVDNNKNGDMYYWFEDFLKVKQRDDEYFHTQEALMVYKDYITKQLPQEFEVSKADQADFLNKSINFFKEKEQFNLDEFTNEVLGDEHVIESFVNFKTDYEQDMQINIAEEFPINETAVKKSQRHFKSIIKLDKNFHIYIHGDRQKIAQGQDEKGKYYMLYFEKED</sequence>
<proteinExistence type="predicted"/>
<protein>
    <submittedName>
        <fullName evidence="1">Nucleoid associated protein NdpA</fullName>
    </submittedName>
</protein>
<accession>A0ABY2FXT0</accession>
<evidence type="ECO:0000313" key="2">
    <source>
        <dbReference type="Proteomes" id="UP000295709"/>
    </source>
</evidence>
<dbReference type="Proteomes" id="UP000295709">
    <property type="component" value="Unassembled WGS sequence"/>
</dbReference>
<dbReference type="InterPro" id="IPR007358">
    <property type="entry name" value="Nucleoid_associated_NdpA"/>
</dbReference>
<organism evidence="1 2">
    <name type="scientific">Chryseobacterium daecheongense</name>
    <dbReference type="NCBI Taxonomy" id="192389"/>
    <lineage>
        <taxon>Bacteria</taxon>
        <taxon>Pseudomonadati</taxon>
        <taxon>Bacteroidota</taxon>
        <taxon>Flavobacteriia</taxon>
        <taxon>Flavobacteriales</taxon>
        <taxon>Weeksellaceae</taxon>
        <taxon>Chryseobacterium group</taxon>
        <taxon>Chryseobacterium</taxon>
    </lineage>
</organism>
<keyword evidence="2" id="KW-1185">Reference proteome</keyword>
<dbReference type="Pfam" id="PF04245">
    <property type="entry name" value="NA37"/>
    <property type="match status" value="1"/>
</dbReference>
<evidence type="ECO:0000313" key="1">
    <source>
        <dbReference type="EMBL" id="TDX94570.1"/>
    </source>
</evidence>
<dbReference type="EMBL" id="SOQW01000001">
    <property type="protein sequence ID" value="TDX94570.1"/>
    <property type="molecule type" value="Genomic_DNA"/>
</dbReference>
<name>A0ABY2FXT0_9FLAO</name>
<comment type="caution">
    <text evidence="1">The sequence shown here is derived from an EMBL/GenBank/DDBJ whole genome shotgun (WGS) entry which is preliminary data.</text>
</comment>
<gene>
    <name evidence="1" type="ORF">BCF50_0338</name>
</gene>
<reference evidence="1 2" key="1">
    <citation type="submission" date="2019-03" db="EMBL/GenBank/DDBJ databases">
        <title>Genomic Encyclopedia of Archaeal and Bacterial Type Strains, Phase II (KMG-II): from individual species to whole genera.</title>
        <authorList>
            <person name="Goeker M."/>
        </authorList>
    </citation>
    <scope>NUCLEOTIDE SEQUENCE [LARGE SCALE GENOMIC DNA]</scope>
    <source>
        <strain evidence="1 2">DSM 15235</strain>
    </source>
</reference>